<comment type="similarity">
    <text evidence="2">Belongs to the MotB family.</text>
</comment>
<keyword evidence="6 7" id="KW-0472">Membrane</keyword>
<dbReference type="Proteomes" id="UP000030588">
    <property type="component" value="Unassembled WGS sequence"/>
</dbReference>
<dbReference type="SUPFAM" id="SSF103088">
    <property type="entry name" value="OmpA-like"/>
    <property type="match status" value="1"/>
</dbReference>
<proteinExistence type="inferred from homology"/>
<organism evidence="10 12">
    <name type="scientific">Heyndrickxia ginsengihumi</name>
    <dbReference type="NCBI Taxonomy" id="363870"/>
    <lineage>
        <taxon>Bacteria</taxon>
        <taxon>Bacillati</taxon>
        <taxon>Bacillota</taxon>
        <taxon>Bacilli</taxon>
        <taxon>Bacillales</taxon>
        <taxon>Bacillaceae</taxon>
        <taxon>Heyndrickxia</taxon>
    </lineage>
</organism>
<name>A0A0A6VDQ6_9BACI</name>
<evidence type="ECO:0000256" key="4">
    <source>
        <dbReference type="ARBA" id="ARBA00022692"/>
    </source>
</evidence>
<feature type="region of interest" description="Disordered" evidence="8">
    <location>
        <begin position="74"/>
        <end position="109"/>
    </location>
</feature>
<comment type="caution">
    <text evidence="10">The sequence shown here is derived from an EMBL/GenBank/DDBJ whole genome shotgun (WGS) entry which is preliminary data.</text>
</comment>
<dbReference type="Pfam" id="PF13677">
    <property type="entry name" value="MotB_plug"/>
    <property type="match status" value="1"/>
</dbReference>
<dbReference type="STRING" id="363870.NG54_08175"/>
<accession>A0A0A6VDQ6</accession>
<reference evidence="10 12" key="1">
    <citation type="submission" date="2014-10" db="EMBL/GenBank/DDBJ databases">
        <title>Draft genome of phytase producing Bacillus ginsengihumi strain M2.11.</title>
        <authorList>
            <person name="Toymentseva A."/>
            <person name="Boulygina E.A."/>
            <person name="Kazakov S.V."/>
            <person name="Kayumov I."/>
            <person name="Suleimanova A.D."/>
            <person name="Mardanova A.M."/>
            <person name="Maria S.N."/>
            <person name="Sergey M.Y."/>
            <person name="Sharipova M.R."/>
        </authorList>
    </citation>
    <scope>NUCLEOTIDE SEQUENCE [LARGE SCALE GENOMIC DNA]</scope>
    <source>
        <strain evidence="10 12">M2.11</strain>
    </source>
</reference>
<evidence type="ECO:0000256" key="8">
    <source>
        <dbReference type="SAM" id="MobiDB-lite"/>
    </source>
</evidence>
<dbReference type="Pfam" id="PF00691">
    <property type="entry name" value="OmpA"/>
    <property type="match status" value="1"/>
</dbReference>
<comment type="subcellular location">
    <subcellularLocation>
        <location evidence="1">Cell membrane</location>
        <topology evidence="1">Single-pass membrane protein</topology>
    </subcellularLocation>
</comment>
<keyword evidence="10" id="KW-0282">Flagellum</keyword>
<feature type="domain" description="OmpA-like" evidence="9">
    <location>
        <begin position="136"/>
        <end position="258"/>
    </location>
</feature>
<evidence type="ECO:0000256" key="1">
    <source>
        <dbReference type="ARBA" id="ARBA00004162"/>
    </source>
</evidence>
<dbReference type="InterPro" id="IPR006665">
    <property type="entry name" value="OmpA-like"/>
</dbReference>
<dbReference type="OrthoDB" id="9815217at2"/>
<dbReference type="PANTHER" id="PTHR30329">
    <property type="entry name" value="STATOR ELEMENT OF FLAGELLAR MOTOR COMPLEX"/>
    <property type="match status" value="1"/>
</dbReference>
<keyword evidence="4" id="KW-0812">Transmembrane</keyword>
<keyword evidence="3" id="KW-1003">Cell membrane</keyword>
<evidence type="ECO:0000256" key="5">
    <source>
        <dbReference type="ARBA" id="ARBA00022989"/>
    </source>
</evidence>
<evidence type="ECO:0000256" key="3">
    <source>
        <dbReference type="ARBA" id="ARBA00022475"/>
    </source>
</evidence>
<dbReference type="Gene3D" id="3.30.1330.60">
    <property type="entry name" value="OmpA-like domain"/>
    <property type="match status" value="1"/>
</dbReference>
<evidence type="ECO:0000256" key="6">
    <source>
        <dbReference type="ARBA" id="ARBA00023136"/>
    </source>
</evidence>
<dbReference type="CDD" id="cd07185">
    <property type="entry name" value="OmpA_C-like"/>
    <property type="match status" value="1"/>
</dbReference>
<dbReference type="InterPro" id="IPR025713">
    <property type="entry name" value="MotB-like_N_dom"/>
</dbReference>
<evidence type="ECO:0000259" key="9">
    <source>
        <dbReference type="PROSITE" id="PS51123"/>
    </source>
</evidence>
<reference evidence="11 13" key="3">
    <citation type="submission" date="2020-03" db="EMBL/GenBank/DDBJ databases">
        <title>Bacillus aquiflavi sp. nov., isolated from yellow water of strong flavor Chinese baijiu in Yibin region of China.</title>
        <authorList>
            <person name="Xie J."/>
        </authorList>
    </citation>
    <scope>NUCLEOTIDE SEQUENCE [LARGE SCALE GENOMIC DNA]</scope>
    <source>
        <strain evidence="11 13">Gsoil 114</strain>
    </source>
</reference>
<evidence type="ECO:0000313" key="13">
    <source>
        <dbReference type="Proteomes" id="UP000476934"/>
    </source>
</evidence>
<dbReference type="NCBIfam" id="NF005831">
    <property type="entry name" value="PRK07734.1"/>
    <property type="match status" value="1"/>
</dbReference>
<keyword evidence="13" id="KW-1185">Reference proteome</keyword>
<dbReference type="InterPro" id="IPR036737">
    <property type="entry name" value="OmpA-like_sf"/>
</dbReference>
<sequence>MSKRRTKKREEEHPSESWLLPYADLLTLLLALFIVLFAMSSIDAQKFQKFSKVLNGVFVGGTSFFDYTKQTADDNNGSSEVKSVETKKQTQNNLTNNNQASSNTNNDQQLKDTQEKIDQYIQAKKLKGKFQTSLTDEGLLITIRDNVLFDSGEASVRKGDIKTAKQLSHLLEMDTPRSIIVSGYTDNVPIHNSKYKSNWELSVMRATNFLKILLENSNLNAKYFSVRGYGEFKPIASNATAAGREKNRRVEVLILPKTNGKSQ</sequence>
<dbReference type="PROSITE" id="PS51123">
    <property type="entry name" value="OMPA_2"/>
    <property type="match status" value="1"/>
</dbReference>
<dbReference type="GO" id="GO:0005886">
    <property type="term" value="C:plasma membrane"/>
    <property type="evidence" value="ECO:0007669"/>
    <property type="project" value="UniProtKB-SubCell"/>
</dbReference>
<keyword evidence="10" id="KW-0966">Cell projection</keyword>
<evidence type="ECO:0000313" key="11">
    <source>
        <dbReference type="EMBL" id="NEY21402.1"/>
    </source>
</evidence>
<keyword evidence="10" id="KW-0969">Cilium</keyword>
<protein>
    <submittedName>
        <fullName evidence="10">Flagellar motor protein MotB</fullName>
    </submittedName>
</protein>
<dbReference type="Proteomes" id="UP000476934">
    <property type="component" value="Unassembled WGS sequence"/>
</dbReference>
<dbReference type="EMBL" id="JRUN01000019">
    <property type="protein sequence ID" value="KHD85623.1"/>
    <property type="molecule type" value="Genomic_DNA"/>
</dbReference>
<dbReference type="AlphaFoldDB" id="A0A0A6VDQ6"/>
<dbReference type="PANTHER" id="PTHR30329:SF21">
    <property type="entry name" value="LIPOPROTEIN YIAD-RELATED"/>
    <property type="match status" value="1"/>
</dbReference>
<evidence type="ECO:0000256" key="2">
    <source>
        <dbReference type="ARBA" id="ARBA00008914"/>
    </source>
</evidence>
<feature type="compositionally biased region" description="Low complexity" evidence="8">
    <location>
        <begin position="89"/>
        <end position="108"/>
    </location>
</feature>
<dbReference type="EMBL" id="JAAIWK010000033">
    <property type="protein sequence ID" value="NEY21402.1"/>
    <property type="molecule type" value="Genomic_DNA"/>
</dbReference>
<keyword evidence="5" id="KW-1133">Transmembrane helix</keyword>
<gene>
    <name evidence="11" type="primary">motB</name>
    <name evidence="11" type="ORF">G4D61_15770</name>
    <name evidence="10" type="ORF">NG54_08175</name>
</gene>
<dbReference type="RefSeq" id="WP_035354315.1">
    <property type="nucleotide sequence ID" value="NZ_JAAIWK010000033.1"/>
</dbReference>
<dbReference type="InterPro" id="IPR050330">
    <property type="entry name" value="Bact_OuterMem_StrucFunc"/>
</dbReference>
<evidence type="ECO:0000313" key="12">
    <source>
        <dbReference type="Proteomes" id="UP000030588"/>
    </source>
</evidence>
<reference evidence="11 13" key="2">
    <citation type="submission" date="2020-02" db="EMBL/GenBank/DDBJ databases">
        <authorList>
            <person name="Feng H."/>
        </authorList>
    </citation>
    <scope>NUCLEOTIDE SEQUENCE [LARGE SCALE GENOMIC DNA]</scope>
    <source>
        <strain evidence="11 13">Gsoil 114</strain>
    </source>
</reference>
<evidence type="ECO:0000313" key="10">
    <source>
        <dbReference type="EMBL" id="KHD85623.1"/>
    </source>
</evidence>
<evidence type="ECO:0000256" key="7">
    <source>
        <dbReference type="PROSITE-ProRule" id="PRU00473"/>
    </source>
</evidence>